<feature type="repeat" description="PPR" evidence="3">
    <location>
        <begin position="164"/>
        <end position="194"/>
    </location>
</feature>
<dbReference type="InterPro" id="IPR046960">
    <property type="entry name" value="PPR_At4g14850-like_plant"/>
</dbReference>
<dbReference type="Pfam" id="PF20431">
    <property type="entry name" value="E_motif"/>
    <property type="match status" value="1"/>
</dbReference>
<dbReference type="InterPro" id="IPR046848">
    <property type="entry name" value="E_motif"/>
</dbReference>
<comment type="caution">
    <text evidence="5">The sequence shown here is derived from an EMBL/GenBank/DDBJ whole genome shotgun (WGS) entry which is preliminary data.</text>
</comment>
<dbReference type="PROSITE" id="PS51375">
    <property type="entry name" value="PPR"/>
    <property type="match status" value="3"/>
</dbReference>
<reference evidence="5 6" key="1">
    <citation type="submission" date="2019-01" db="EMBL/GenBank/DDBJ databases">
        <title>Sequencing of cultivated peanut Arachis hypogaea provides insights into genome evolution and oil improvement.</title>
        <authorList>
            <person name="Chen X."/>
        </authorList>
    </citation>
    <scope>NUCLEOTIDE SEQUENCE [LARGE SCALE GENOMIC DNA]</scope>
    <source>
        <strain evidence="6">cv. Fuhuasheng</strain>
        <tissue evidence="5">Leaves</tissue>
    </source>
</reference>
<name>A0A444Z7M0_ARAHY</name>
<dbReference type="InterPro" id="IPR002885">
    <property type="entry name" value="PPR_rpt"/>
</dbReference>
<dbReference type="STRING" id="3818.A0A444Z7M0"/>
<gene>
    <name evidence="5" type="ORF">Ahy_B05g078662</name>
</gene>
<dbReference type="InterPro" id="IPR032867">
    <property type="entry name" value="DYW_dom"/>
</dbReference>
<sequence>MAATALPPSCVAISPATQPPKPITSTSFLKVIGSCDTLTELKQLHCHFIKNGLSHSASYLNNLIAAYVDVGTYHSLDYARKSFDYFYEETAAVSLFACNSLLRGYASTGLCDQAILLYIHMAEMGILPDKFTFPSLLSACSKVMAFAEGLQVHGALLKMGFQGNIFVRNSLIHFYAECGRVDLGRKVFDGMLERNVVSWTSLINGYVGRDLPKEAVSLFFEMVDTGIQPNPVTMVCVISACAKLKDLDLGKKVSSYIGKLGVKLNAVMGNALVDMYMKCGDIDNASKIFYECVDRNLVMYNTIMSNYAQHGLPAEVLVVLPACRKHNNVEMAQYAAEKITQLDPGKVGIHVLLSNIYASAGKWNEVARVRLQMKEKGIQKVPGSSSIEVQGQIQEFTSGDESHAEYTQIGLMLQEINCRLSEAGYVPNTTNVLLDVDEQEKEHLLSRHSEKLAMAYGLITTDQGAPIRVVKNLRMCSDCHSFAELVSKLYSREIIVRDNNRYHFFRDGFCSCRGYW</sequence>
<dbReference type="PANTHER" id="PTHR47926">
    <property type="entry name" value="PENTATRICOPEPTIDE REPEAT-CONTAINING PROTEIN"/>
    <property type="match status" value="1"/>
</dbReference>
<feature type="repeat" description="PPR" evidence="3">
    <location>
        <begin position="195"/>
        <end position="229"/>
    </location>
</feature>
<proteinExistence type="inferred from homology"/>
<evidence type="ECO:0000259" key="4">
    <source>
        <dbReference type="Pfam" id="PF14432"/>
    </source>
</evidence>
<keyword evidence="2" id="KW-0677">Repeat</keyword>
<dbReference type="EMBL" id="SDMP01000015">
    <property type="protein sequence ID" value="RYR10184.1"/>
    <property type="molecule type" value="Genomic_DNA"/>
</dbReference>
<dbReference type="Gene3D" id="1.25.40.10">
    <property type="entry name" value="Tetratricopeptide repeat domain"/>
    <property type="match status" value="3"/>
</dbReference>
<dbReference type="Proteomes" id="UP000289738">
    <property type="component" value="Chromosome B05"/>
</dbReference>
<dbReference type="NCBIfam" id="TIGR00756">
    <property type="entry name" value="PPR"/>
    <property type="match status" value="3"/>
</dbReference>
<dbReference type="FunFam" id="1.25.40.10:FF:000427">
    <property type="entry name" value="Pentatricopeptide repeat-containing protein chloroplastic"/>
    <property type="match status" value="1"/>
</dbReference>
<feature type="domain" description="DYW" evidence="4">
    <location>
        <begin position="424"/>
        <end position="516"/>
    </location>
</feature>
<comment type="similarity">
    <text evidence="1">Belongs to the PPR family. PCMP-H subfamily.</text>
</comment>
<dbReference type="Pfam" id="PF01535">
    <property type="entry name" value="PPR"/>
    <property type="match status" value="2"/>
</dbReference>
<evidence type="ECO:0000256" key="2">
    <source>
        <dbReference type="ARBA" id="ARBA00022737"/>
    </source>
</evidence>
<dbReference type="Pfam" id="PF13041">
    <property type="entry name" value="PPR_2"/>
    <property type="match status" value="2"/>
</dbReference>
<organism evidence="5 6">
    <name type="scientific">Arachis hypogaea</name>
    <name type="common">Peanut</name>
    <dbReference type="NCBI Taxonomy" id="3818"/>
    <lineage>
        <taxon>Eukaryota</taxon>
        <taxon>Viridiplantae</taxon>
        <taxon>Streptophyta</taxon>
        <taxon>Embryophyta</taxon>
        <taxon>Tracheophyta</taxon>
        <taxon>Spermatophyta</taxon>
        <taxon>Magnoliopsida</taxon>
        <taxon>eudicotyledons</taxon>
        <taxon>Gunneridae</taxon>
        <taxon>Pentapetalae</taxon>
        <taxon>rosids</taxon>
        <taxon>fabids</taxon>
        <taxon>Fabales</taxon>
        <taxon>Fabaceae</taxon>
        <taxon>Papilionoideae</taxon>
        <taxon>50 kb inversion clade</taxon>
        <taxon>dalbergioids sensu lato</taxon>
        <taxon>Dalbergieae</taxon>
        <taxon>Pterocarpus clade</taxon>
        <taxon>Arachis</taxon>
    </lineage>
</organism>
<protein>
    <recommendedName>
        <fullName evidence="4">DYW domain-containing protein</fullName>
    </recommendedName>
</protein>
<accession>A0A444Z7M0</accession>
<dbReference type="GO" id="GO:0008270">
    <property type="term" value="F:zinc ion binding"/>
    <property type="evidence" value="ECO:0007669"/>
    <property type="project" value="InterPro"/>
</dbReference>
<dbReference type="AlphaFoldDB" id="A0A444Z7M0"/>
<evidence type="ECO:0000256" key="3">
    <source>
        <dbReference type="PROSITE-ProRule" id="PRU00708"/>
    </source>
</evidence>
<keyword evidence="6" id="KW-1185">Reference proteome</keyword>
<evidence type="ECO:0000313" key="5">
    <source>
        <dbReference type="EMBL" id="RYR10184.1"/>
    </source>
</evidence>
<dbReference type="Pfam" id="PF14432">
    <property type="entry name" value="DYW_deaminase"/>
    <property type="match status" value="1"/>
</dbReference>
<dbReference type="InterPro" id="IPR011990">
    <property type="entry name" value="TPR-like_helical_dom_sf"/>
</dbReference>
<feature type="repeat" description="PPR" evidence="3">
    <location>
        <begin position="94"/>
        <end position="128"/>
    </location>
</feature>
<dbReference type="GO" id="GO:0003723">
    <property type="term" value="F:RNA binding"/>
    <property type="evidence" value="ECO:0007669"/>
    <property type="project" value="InterPro"/>
</dbReference>
<evidence type="ECO:0000313" key="6">
    <source>
        <dbReference type="Proteomes" id="UP000289738"/>
    </source>
</evidence>
<dbReference type="GO" id="GO:0009451">
    <property type="term" value="P:RNA modification"/>
    <property type="evidence" value="ECO:0007669"/>
    <property type="project" value="InterPro"/>
</dbReference>
<evidence type="ECO:0000256" key="1">
    <source>
        <dbReference type="ARBA" id="ARBA00006643"/>
    </source>
</evidence>